<dbReference type="Gene3D" id="3.40.50.2000">
    <property type="entry name" value="Glycogen Phosphorylase B"/>
    <property type="match status" value="1"/>
</dbReference>
<comment type="caution">
    <text evidence="13">The sequence shown here is derived from an EMBL/GenBank/DDBJ whole genome shotgun (WGS) entry which is preliminary data.</text>
</comment>
<dbReference type="PANTHER" id="PTHR13036:SF0">
    <property type="entry name" value="CHITOBIOSYLDIPHOSPHODOLICHOL BETA-MANNOSYLTRANSFERASE"/>
    <property type="match status" value="1"/>
</dbReference>
<dbReference type="GO" id="GO:0005789">
    <property type="term" value="C:endoplasmic reticulum membrane"/>
    <property type="evidence" value="ECO:0007669"/>
    <property type="project" value="UniProtKB-SubCell"/>
</dbReference>
<keyword evidence="8" id="KW-0256">Endoplasmic reticulum</keyword>
<evidence type="ECO:0000256" key="9">
    <source>
        <dbReference type="ARBA" id="ARBA00022989"/>
    </source>
</evidence>
<feature type="transmembrane region" description="Helical" evidence="12">
    <location>
        <begin position="16"/>
        <end position="37"/>
    </location>
</feature>
<feature type="transmembrane region" description="Helical" evidence="12">
    <location>
        <begin position="116"/>
        <end position="137"/>
    </location>
</feature>
<sequence>MGNFTFSEGGNWSPEGLALIFLIVYVLIGRIAKYYAFESNAHIFRTRPVVQVVVMGDIGRSPRMQYHALSLVDAGCQVDFIGYNETSPIARVLTNRMIKIRPLRQAWSVPEGKPKILYLLWAPFKALFVALQLLWIMGGVTQYPDFIFMQNPPSIPTLAIAQFKVVQFAKWYEQKFGHKAYAHLTVTDKMKAELTSWGVKGKLITFRDRPPTHFSRLTIERQHELLTRLKLEDVIRSQSLNADEFIGTMPAQSTLITQKEDGTVRYREDRIQLIVSSTSWTEDEDFQILLDAILQYETNALDQPTSLYPRLLFVITGKGPLKSYYEEKISKLSLKRTRIITAWLEAVDYPLFLGTADLGVSLHKSTSGMDLPMKVVDMYGSGLPVCAVSFDCLDELVHHGVNGMVFKNSSELADEFEELFVKNSSKLQELAKNVQDEYRNQSWENQWKEHLPQLFVD</sequence>
<protein>
    <recommendedName>
        <fullName evidence="4">Chitobiosyldiphosphodolichol beta-mannosyltransferase</fullName>
        <ecNumber evidence="3">2.4.1.142</ecNumber>
    </recommendedName>
</protein>
<comment type="function">
    <text evidence="11">Participates in the formation of the lipid-linked precursor oligosaccharide for N-glycosylation. Involved in assembling the dolichol-pyrophosphate-GlcNAc(2)-Man(5) intermediate on the cytoplasmic surface of the ER.</text>
</comment>
<keyword evidence="6" id="KW-0808">Transferase</keyword>
<evidence type="ECO:0000256" key="1">
    <source>
        <dbReference type="ARBA" id="ARBA00004389"/>
    </source>
</evidence>
<evidence type="ECO:0000256" key="2">
    <source>
        <dbReference type="ARBA" id="ARBA00004922"/>
    </source>
</evidence>
<keyword evidence="7 12" id="KW-0812">Transmembrane</keyword>
<gene>
    <name evidence="13" type="ORF">K450DRAFT_248715</name>
</gene>
<reference evidence="13" key="2">
    <citation type="journal article" date="2022" name="Proc. Natl. Acad. Sci. U.S.A.">
        <title>Diploid-dominant life cycles characterize the early evolution of Fungi.</title>
        <authorList>
            <person name="Amses K.R."/>
            <person name="Simmons D.R."/>
            <person name="Longcore J.E."/>
            <person name="Mondo S.J."/>
            <person name="Seto K."/>
            <person name="Jeronimo G.H."/>
            <person name="Bonds A.E."/>
            <person name="Quandt C.A."/>
            <person name="Davis W.J."/>
            <person name="Chang Y."/>
            <person name="Federici B.A."/>
            <person name="Kuo A."/>
            <person name="LaButti K."/>
            <person name="Pangilinan J."/>
            <person name="Andreopoulos W."/>
            <person name="Tritt A."/>
            <person name="Riley R."/>
            <person name="Hundley H."/>
            <person name="Johnson J."/>
            <person name="Lipzen A."/>
            <person name="Barry K."/>
            <person name="Lang B.F."/>
            <person name="Cuomo C.A."/>
            <person name="Buchler N.E."/>
            <person name="Grigoriev I.V."/>
            <person name="Spatafora J.W."/>
            <person name="Stajich J.E."/>
            <person name="James T.Y."/>
        </authorList>
    </citation>
    <scope>NUCLEOTIDE SEQUENCE</scope>
    <source>
        <strain evidence="13">AG</strain>
    </source>
</reference>
<keyword evidence="10 12" id="KW-0472">Membrane</keyword>
<evidence type="ECO:0000256" key="8">
    <source>
        <dbReference type="ARBA" id="ARBA00022824"/>
    </source>
</evidence>
<evidence type="ECO:0000256" key="4">
    <source>
        <dbReference type="ARBA" id="ARBA00015841"/>
    </source>
</evidence>
<evidence type="ECO:0000256" key="3">
    <source>
        <dbReference type="ARBA" id="ARBA00012611"/>
    </source>
</evidence>
<dbReference type="PANTHER" id="PTHR13036">
    <property type="entry name" value="BETA1,4 MANNOSYLTRANSFERASE"/>
    <property type="match status" value="1"/>
</dbReference>
<organism evidence="13 14">
    <name type="scientific">Umbelopsis ramanniana AG</name>
    <dbReference type="NCBI Taxonomy" id="1314678"/>
    <lineage>
        <taxon>Eukaryota</taxon>
        <taxon>Fungi</taxon>
        <taxon>Fungi incertae sedis</taxon>
        <taxon>Mucoromycota</taxon>
        <taxon>Mucoromycotina</taxon>
        <taxon>Umbelopsidomycetes</taxon>
        <taxon>Umbelopsidales</taxon>
        <taxon>Umbelopsidaceae</taxon>
        <taxon>Umbelopsis</taxon>
    </lineage>
</organism>
<evidence type="ECO:0000256" key="10">
    <source>
        <dbReference type="ARBA" id="ARBA00023136"/>
    </source>
</evidence>
<accession>A0AAD5E6K2</accession>
<dbReference type="EC" id="2.4.1.142" evidence="3"/>
<evidence type="ECO:0000256" key="5">
    <source>
        <dbReference type="ARBA" id="ARBA00022676"/>
    </source>
</evidence>
<dbReference type="GeneID" id="75915616"/>
<keyword evidence="9 12" id="KW-1133">Transmembrane helix</keyword>
<evidence type="ECO:0000256" key="11">
    <source>
        <dbReference type="ARBA" id="ARBA00024899"/>
    </source>
</evidence>
<comment type="pathway">
    <text evidence="2">Protein modification; protein glycosylation.</text>
</comment>
<dbReference type="Pfam" id="PF13692">
    <property type="entry name" value="Glyco_trans_1_4"/>
    <property type="match status" value="1"/>
</dbReference>
<dbReference type="InterPro" id="IPR026051">
    <property type="entry name" value="ALG1-like"/>
</dbReference>
<comment type="subcellular location">
    <subcellularLocation>
        <location evidence="1">Endoplasmic reticulum membrane</location>
        <topology evidence="1">Single-pass membrane protein</topology>
    </subcellularLocation>
</comment>
<proteinExistence type="predicted"/>
<evidence type="ECO:0000256" key="12">
    <source>
        <dbReference type="SAM" id="Phobius"/>
    </source>
</evidence>
<evidence type="ECO:0000256" key="6">
    <source>
        <dbReference type="ARBA" id="ARBA00022679"/>
    </source>
</evidence>
<dbReference type="GO" id="GO:0004578">
    <property type="term" value="F:chitobiosyldiphosphodolichol beta-mannosyltransferase activity"/>
    <property type="evidence" value="ECO:0007669"/>
    <property type="project" value="UniProtKB-EC"/>
</dbReference>
<evidence type="ECO:0000256" key="7">
    <source>
        <dbReference type="ARBA" id="ARBA00022692"/>
    </source>
</evidence>
<evidence type="ECO:0000313" key="14">
    <source>
        <dbReference type="Proteomes" id="UP001206595"/>
    </source>
</evidence>
<keyword evidence="14" id="KW-1185">Reference proteome</keyword>
<dbReference type="Proteomes" id="UP001206595">
    <property type="component" value="Unassembled WGS sequence"/>
</dbReference>
<evidence type="ECO:0000313" key="13">
    <source>
        <dbReference type="EMBL" id="KAI8578033.1"/>
    </source>
</evidence>
<name>A0AAD5E6K2_UMBRA</name>
<keyword evidence="5" id="KW-0328">Glycosyltransferase</keyword>
<dbReference type="EMBL" id="MU620933">
    <property type="protein sequence ID" value="KAI8578033.1"/>
    <property type="molecule type" value="Genomic_DNA"/>
</dbReference>
<dbReference type="RefSeq" id="XP_051443037.1">
    <property type="nucleotide sequence ID" value="XM_051590272.1"/>
</dbReference>
<reference evidence="13" key="1">
    <citation type="submission" date="2021-06" db="EMBL/GenBank/DDBJ databases">
        <authorList>
            <consortium name="DOE Joint Genome Institute"/>
            <person name="Mondo S.J."/>
            <person name="Amses K.R."/>
            <person name="Simmons D.R."/>
            <person name="Longcore J.E."/>
            <person name="Seto K."/>
            <person name="Alves G.H."/>
            <person name="Bonds A.E."/>
            <person name="Quandt C.A."/>
            <person name="Davis W.J."/>
            <person name="Chang Y."/>
            <person name="Letcher P.M."/>
            <person name="Powell M.J."/>
            <person name="Kuo A."/>
            <person name="Labutti K."/>
            <person name="Pangilinan J."/>
            <person name="Andreopoulos W."/>
            <person name="Tritt A."/>
            <person name="Riley R."/>
            <person name="Hundley H."/>
            <person name="Johnson J."/>
            <person name="Lipzen A."/>
            <person name="Barry K."/>
            <person name="Berbee M.L."/>
            <person name="Buchler N.E."/>
            <person name="Grigoriev I.V."/>
            <person name="Spatafora J.W."/>
            <person name="Stajich J.E."/>
            <person name="James T.Y."/>
        </authorList>
    </citation>
    <scope>NUCLEOTIDE SEQUENCE</scope>
    <source>
        <strain evidence="13">AG</strain>
    </source>
</reference>
<dbReference type="SUPFAM" id="SSF53756">
    <property type="entry name" value="UDP-Glycosyltransferase/glycogen phosphorylase"/>
    <property type="match status" value="1"/>
</dbReference>
<dbReference type="AlphaFoldDB" id="A0AAD5E6K2"/>